<gene>
    <name evidence="2" type="ORF">ACFSJD_37645</name>
</gene>
<keyword evidence="2" id="KW-0378">Hydrolase</keyword>
<protein>
    <submittedName>
        <fullName evidence="2">Serine hydrolase domain-containing protein</fullName>
        <ecNumber evidence="2">3.-.-.-</ecNumber>
    </submittedName>
</protein>
<dbReference type="PANTHER" id="PTHR43283">
    <property type="entry name" value="BETA-LACTAMASE-RELATED"/>
    <property type="match status" value="1"/>
</dbReference>
<organism evidence="2 3">
    <name type="scientific">Pseudonocardia yunnanensis</name>
    <dbReference type="NCBI Taxonomy" id="58107"/>
    <lineage>
        <taxon>Bacteria</taxon>
        <taxon>Bacillati</taxon>
        <taxon>Actinomycetota</taxon>
        <taxon>Actinomycetes</taxon>
        <taxon>Pseudonocardiales</taxon>
        <taxon>Pseudonocardiaceae</taxon>
        <taxon>Pseudonocardia</taxon>
    </lineage>
</organism>
<dbReference type="Gene3D" id="3.40.710.10">
    <property type="entry name" value="DD-peptidase/beta-lactamase superfamily"/>
    <property type="match status" value="1"/>
</dbReference>
<feature type="domain" description="Beta-lactamase-related" evidence="1">
    <location>
        <begin position="140"/>
        <end position="421"/>
    </location>
</feature>
<dbReference type="EMBL" id="JBHUCO010000059">
    <property type="protein sequence ID" value="MFD1523260.1"/>
    <property type="molecule type" value="Genomic_DNA"/>
</dbReference>
<name>A0ABW4F8M6_9PSEU</name>
<evidence type="ECO:0000313" key="2">
    <source>
        <dbReference type="EMBL" id="MFD1523260.1"/>
    </source>
</evidence>
<reference evidence="3" key="1">
    <citation type="journal article" date="2019" name="Int. J. Syst. Evol. Microbiol.">
        <title>The Global Catalogue of Microorganisms (GCM) 10K type strain sequencing project: providing services to taxonomists for standard genome sequencing and annotation.</title>
        <authorList>
            <consortium name="The Broad Institute Genomics Platform"/>
            <consortium name="The Broad Institute Genome Sequencing Center for Infectious Disease"/>
            <person name="Wu L."/>
            <person name="Ma J."/>
        </authorList>
    </citation>
    <scope>NUCLEOTIDE SEQUENCE [LARGE SCALE GENOMIC DNA]</scope>
    <source>
        <strain evidence="3">CCM 7043</strain>
    </source>
</reference>
<dbReference type="PANTHER" id="PTHR43283:SF7">
    <property type="entry name" value="BETA-LACTAMASE-RELATED DOMAIN-CONTAINING PROTEIN"/>
    <property type="match status" value="1"/>
</dbReference>
<dbReference type="Pfam" id="PF00144">
    <property type="entry name" value="Beta-lactamase"/>
    <property type="match status" value="1"/>
</dbReference>
<proteinExistence type="predicted"/>
<dbReference type="RefSeq" id="WP_344719188.1">
    <property type="nucleotide sequence ID" value="NZ_BAAAUS010000002.1"/>
</dbReference>
<dbReference type="EC" id="3.-.-.-" evidence="2"/>
<dbReference type="InterPro" id="IPR012338">
    <property type="entry name" value="Beta-lactam/transpept-like"/>
</dbReference>
<comment type="caution">
    <text evidence="2">The sequence shown here is derived from an EMBL/GenBank/DDBJ whole genome shotgun (WGS) entry which is preliminary data.</text>
</comment>
<evidence type="ECO:0000313" key="3">
    <source>
        <dbReference type="Proteomes" id="UP001597114"/>
    </source>
</evidence>
<keyword evidence="3" id="KW-1185">Reference proteome</keyword>
<sequence length="449" mass="47219">MSRSVGEVAERRRNALGLCTKELCSALFVSGRRGPDVVDHDLRMLCARFADGVLDPDEIAFAVGPGTVVGGLSDGSRRRAVASGDKGAALVMSGRPDVPGRPLRARELDAREWPRGDGFRAVAGYAPLHDAVRTHLATSGGRGVAVVHRGELVAQDFAPGFGPGVPTRGWSTAKTLTAVIVGRLMQLGLVDPEAPVPIPAWQGDGDLRADIRLLDLLGLQSGLAAVRPEDGSDDIFTDADEYFAPYFRPVSVAQMVGAARSATSPGKTFSYKSIDHLAASLTLREILGPDVHGFLSGTVLPALGLRHSVLETDAEGVPLLCGAWYTTPGDLARMGALLLGRGRLAGEQVLPGAWVDTMLTESEASGAGRTEGPAAMGHPYGASVWLNRDGHLAAAPRRTFYALGSLGQAVFVLPEQDLVIARTGLDLTPDHNRLIGAVLTALPLCEVSR</sequence>
<dbReference type="Proteomes" id="UP001597114">
    <property type="component" value="Unassembled WGS sequence"/>
</dbReference>
<dbReference type="InterPro" id="IPR001466">
    <property type="entry name" value="Beta-lactam-related"/>
</dbReference>
<dbReference type="GO" id="GO:0016787">
    <property type="term" value="F:hydrolase activity"/>
    <property type="evidence" value="ECO:0007669"/>
    <property type="project" value="UniProtKB-KW"/>
</dbReference>
<evidence type="ECO:0000259" key="1">
    <source>
        <dbReference type="Pfam" id="PF00144"/>
    </source>
</evidence>
<accession>A0ABW4F8M6</accession>
<dbReference type="SUPFAM" id="SSF56601">
    <property type="entry name" value="beta-lactamase/transpeptidase-like"/>
    <property type="match status" value="1"/>
</dbReference>
<dbReference type="InterPro" id="IPR050789">
    <property type="entry name" value="Diverse_Enzym_Activities"/>
</dbReference>